<dbReference type="EC" id="3.4.-.-" evidence="7"/>
<comment type="similarity">
    <text evidence="1 6 7">Belongs to the peptidase M2 family.</text>
</comment>
<dbReference type="Proteomes" id="UP001353858">
    <property type="component" value="Unassembled WGS sequence"/>
</dbReference>
<keyword evidence="7" id="KW-0862">Zinc</keyword>
<keyword evidence="7" id="KW-0121">Carboxypeptidase</keyword>
<feature type="disulfide bond" evidence="5 6">
    <location>
        <begin position="375"/>
        <end position="393"/>
    </location>
</feature>
<keyword evidence="8" id="KW-0472">Membrane</keyword>
<evidence type="ECO:0000256" key="3">
    <source>
        <dbReference type="ARBA" id="ARBA00023157"/>
    </source>
</evidence>
<keyword evidence="10" id="KW-1185">Reference proteome</keyword>
<dbReference type="GO" id="GO:0008237">
    <property type="term" value="F:metallopeptidase activity"/>
    <property type="evidence" value="ECO:0007669"/>
    <property type="project" value="UniProtKB-KW"/>
</dbReference>
<protein>
    <recommendedName>
        <fullName evidence="7">Angiotensin-converting enzyme</fullName>
        <ecNumber evidence="7">3.4.-.-</ecNumber>
    </recommendedName>
</protein>
<dbReference type="AlphaFoldDB" id="A0AAN7Q0L5"/>
<dbReference type="SUPFAM" id="SSF55486">
    <property type="entry name" value="Metalloproteases ('zincins'), catalytic domain"/>
    <property type="match status" value="1"/>
</dbReference>
<keyword evidence="7" id="KW-0645">Protease</keyword>
<dbReference type="PROSITE" id="PS52011">
    <property type="entry name" value="PEPTIDASE_M2"/>
    <property type="match status" value="1"/>
</dbReference>
<evidence type="ECO:0000313" key="9">
    <source>
        <dbReference type="EMBL" id="KAK4881677.1"/>
    </source>
</evidence>
<dbReference type="EMBL" id="JARPUR010000002">
    <property type="protein sequence ID" value="KAK4881677.1"/>
    <property type="molecule type" value="Genomic_DNA"/>
</dbReference>
<organism evidence="9 10">
    <name type="scientific">Aquatica leii</name>
    <dbReference type="NCBI Taxonomy" id="1421715"/>
    <lineage>
        <taxon>Eukaryota</taxon>
        <taxon>Metazoa</taxon>
        <taxon>Ecdysozoa</taxon>
        <taxon>Arthropoda</taxon>
        <taxon>Hexapoda</taxon>
        <taxon>Insecta</taxon>
        <taxon>Pterygota</taxon>
        <taxon>Neoptera</taxon>
        <taxon>Endopterygota</taxon>
        <taxon>Coleoptera</taxon>
        <taxon>Polyphaga</taxon>
        <taxon>Elateriformia</taxon>
        <taxon>Elateroidea</taxon>
        <taxon>Lampyridae</taxon>
        <taxon>Luciolinae</taxon>
        <taxon>Aquatica</taxon>
    </lineage>
</organism>
<dbReference type="Pfam" id="PF01401">
    <property type="entry name" value="Peptidase_M2"/>
    <property type="match status" value="1"/>
</dbReference>
<dbReference type="GO" id="GO:0006508">
    <property type="term" value="P:proteolysis"/>
    <property type="evidence" value="ECO:0007669"/>
    <property type="project" value="UniProtKB-KW"/>
</dbReference>
<gene>
    <name evidence="9" type="ORF">RN001_004996</name>
</gene>
<dbReference type="GO" id="GO:0008241">
    <property type="term" value="F:peptidyl-dipeptidase activity"/>
    <property type="evidence" value="ECO:0007669"/>
    <property type="project" value="InterPro"/>
</dbReference>
<dbReference type="GO" id="GO:0005886">
    <property type="term" value="C:plasma membrane"/>
    <property type="evidence" value="ECO:0007669"/>
    <property type="project" value="TreeGrafter"/>
</dbReference>
<dbReference type="PANTHER" id="PTHR10514">
    <property type="entry name" value="ANGIOTENSIN-CONVERTING ENZYME"/>
    <property type="match status" value="1"/>
</dbReference>
<keyword evidence="2" id="KW-0732">Signal</keyword>
<comment type="cofactor">
    <cofactor evidence="7">
        <name>Zn(2+)</name>
        <dbReference type="ChEBI" id="CHEBI:29105"/>
    </cofactor>
    <text evidence="7">Binds 1 zinc ion per subunit.</text>
</comment>
<comment type="caution">
    <text evidence="9">The sequence shown here is derived from an EMBL/GenBank/DDBJ whole genome shotgun (WGS) entry which is preliminary data.</text>
</comment>
<dbReference type="PANTHER" id="PTHR10514:SF44">
    <property type="entry name" value="ANGIOTENSIN-CONVERTING ENZYME-RELATED"/>
    <property type="match status" value="1"/>
</dbReference>
<dbReference type="GO" id="GO:0046872">
    <property type="term" value="F:metal ion binding"/>
    <property type="evidence" value="ECO:0007669"/>
    <property type="project" value="UniProtKB-KW"/>
</dbReference>
<feature type="transmembrane region" description="Helical" evidence="8">
    <location>
        <begin position="674"/>
        <end position="694"/>
    </location>
</feature>
<keyword evidence="7" id="KW-0482">Metalloprotease</keyword>
<reference evidence="10" key="1">
    <citation type="submission" date="2023-01" db="EMBL/GenBank/DDBJ databases">
        <title>Key to firefly adult light organ development and bioluminescence: homeobox transcription factors regulate luciferase expression and transportation to peroxisome.</title>
        <authorList>
            <person name="Fu X."/>
        </authorList>
    </citation>
    <scope>NUCLEOTIDE SEQUENCE [LARGE SCALE GENOMIC DNA]</scope>
</reference>
<accession>A0AAN7Q0L5</accession>
<evidence type="ECO:0000256" key="8">
    <source>
        <dbReference type="SAM" id="Phobius"/>
    </source>
</evidence>
<keyword evidence="7" id="KW-0378">Hydrolase</keyword>
<evidence type="ECO:0000313" key="10">
    <source>
        <dbReference type="Proteomes" id="UP001353858"/>
    </source>
</evidence>
<comment type="caution">
    <text evidence="6">Lacks conserved residue(s) required for the propagation of feature annotation.</text>
</comment>
<keyword evidence="7" id="KW-0479">Metal-binding</keyword>
<evidence type="ECO:0000256" key="2">
    <source>
        <dbReference type="ARBA" id="ARBA00022729"/>
    </source>
</evidence>
<proteinExistence type="inferred from homology"/>
<dbReference type="InterPro" id="IPR001548">
    <property type="entry name" value="Peptidase_M2"/>
</dbReference>
<evidence type="ECO:0000256" key="5">
    <source>
        <dbReference type="PIRSR" id="PIRSR601548-4"/>
    </source>
</evidence>
<keyword evidence="3 5" id="KW-1015">Disulfide bond</keyword>
<evidence type="ECO:0000256" key="1">
    <source>
        <dbReference type="ARBA" id="ARBA00008139"/>
    </source>
</evidence>
<dbReference type="GO" id="GO:0005615">
    <property type="term" value="C:extracellular space"/>
    <property type="evidence" value="ECO:0007669"/>
    <property type="project" value="TreeGrafter"/>
</dbReference>
<dbReference type="PRINTS" id="PR00791">
    <property type="entry name" value="PEPDIPTASEA"/>
</dbReference>
<name>A0AAN7Q0L5_9COLE</name>
<keyword evidence="8" id="KW-0812">Transmembrane</keyword>
<evidence type="ECO:0000256" key="7">
    <source>
        <dbReference type="RuleBase" id="RU361144"/>
    </source>
</evidence>
<evidence type="ECO:0000256" key="6">
    <source>
        <dbReference type="PROSITE-ProRule" id="PRU01355"/>
    </source>
</evidence>
<dbReference type="GO" id="GO:0004180">
    <property type="term" value="F:carboxypeptidase activity"/>
    <property type="evidence" value="ECO:0007669"/>
    <property type="project" value="UniProtKB-KW"/>
</dbReference>
<keyword evidence="8" id="KW-1133">Transmembrane helix</keyword>
<sequence>MIQVTVVNEDKLLYDCIIGRNFLNVMHSKAGTQVRILRLGEVKQVCGFEYNIKMNIGFGWTILIMLLYLTQAEDEGENKEESSVIELQLADFDLADAYDEISAASSSHLLNITGLSLKIQLEKELGDLLRLQSKTNNELNDIPYDYNRNWNLLTKTGNYLLPKEEYEMLVDFANANEELYQHSKVSMLSGSSTVNIDKQSYLNALATERNLTVLSTLWSTWQNIFYPHKEHFFSVLHLLNDSYLVNEEESVKTYWEMLSEYDDGYQKAQDLWEKVEPLYKKMHEFVKLRICSYYGLKEDDSIPVYLLGSNFGNDWSTIADIVLPNIYLYSEVNQKLKEQSVKDVYKLAERMTEKINLGSLGKQFWKKSNFNFSFCGPYIFSYSEKKYTKIITCNKLDFTKFMDIHETAMNVALRNQDYASLARMSMRYSAVDEALQGLGSLMAIHSLPVYGLIPEDVWTNKFDEHSIRNSALLILALRVLPKLPYYLLADTWRLEELEISERNFTANWWLNRRQIQRVHGNTNNEVDFLGDSFISSNKPYLSKFLGIFLQFQLFDYYNKYYVTENGSIIDFIKQDDNFIKFIKDRPNKSWMEMLNFNYNIDKISPDALLEYFEPLEYYLEELIFEIRTTKLSAKELSTSQSDDVTYSNTESVLFNVTQPAPAESTPFKASYEKIWILLGSGGLILCALIIFVFVRKLRKKRKTNNRRFET</sequence>
<evidence type="ECO:0000256" key="4">
    <source>
        <dbReference type="ARBA" id="ARBA00023180"/>
    </source>
</evidence>
<keyword evidence="4 7" id="KW-0325">Glycoprotein</keyword>